<dbReference type="InterPro" id="IPR036424">
    <property type="entry name" value="UPP_synth-like_sf"/>
</dbReference>
<dbReference type="PANTHER" id="PTHR10291:SF0">
    <property type="entry name" value="DEHYDRODOLICHYL DIPHOSPHATE SYNTHASE 2"/>
    <property type="match status" value="1"/>
</dbReference>
<reference evidence="4 5" key="1">
    <citation type="journal article" date="2023" name="Plants (Basel)">
        <title>Bridging the Gap: Combining Genomics and Transcriptomics Approaches to Understand Stylosanthes scabra, an Orphan Legume from the Brazilian Caatinga.</title>
        <authorList>
            <person name="Ferreira-Neto J.R.C."/>
            <person name="da Silva M.D."/>
            <person name="Binneck E."/>
            <person name="de Melo N.F."/>
            <person name="da Silva R.H."/>
            <person name="de Melo A.L.T.M."/>
            <person name="Pandolfi V."/>
            <person name="Bustamante F.O."/>
            <person name="Brasileiro-Vidal A.C."/>
            <person name="Benko-Iseppon A.M."/>
        </authorList>
    </citation>
    <scope>NUCLEOTIDE SEQUENCE [LARGE SCALE GENOMIC DNA]</scope>
    <source>
        <tissue evidence="4">Leaves</tissue>
    </source>
</reference>
<dbReference type="InterPro" id="IPR001441">
    <property type="entry name" value="UPP_synth-like"/>
</dbReference>
<dbReference type="PANTHER" id="PTHR10291">
    <property type="entry name" value="DEHYDRODOLICHYL DIPHOSPHATE SYNTHASE FAMILY MEMBER"/>
    <property type="match status" value="1"/>
</dbReference>
<feature type="compositionally biased region" description="Basic and acidic residues" evidence="3">
    <location>
        <begin position="188"/>
        <end position="202"/>
    </location>
</feature>
<feature type="region of interest" description="Disordered" evidence="3">
    <location>
        <begin position="183"/>
        <end position="202"/>
    </location>
</feature>
<dbReference type="SUPFAM" id="SSF64005">
    <property type="entry name" value="Undecaprenyl diphosphate synthase"/>
    <property type="match status" value="1"/>
</dbReference>
<comment type="caution">
    <text evidence="4">The sequence shown here is derived from an EMBL/GenBank/DDBJ whole genome shotgun (WGS) entry which is preliminary data.</text>
</comment>
<evidence type="ECO:0000313" key="5">
    <source>
        <dbReference type="Proteomes" id="UP001341840"/>
    </source>
</evidence>
<evidence type="ECO:0000256" key="1">
    <source>
        <dbReference type="ARBA" id="ARBA00022679"/>
    </source>
</evidence>
<evidence type="ECO:0000256" key="2">
    <source>
        <dbReference type="RuleBase" id="RU363018"/>
    </source>
</evidence>
<organism evidence="4 5">
    <name type="scientific">Stylosanthes scabra</name>
    <dbReference type="NCBI Taxonomy" id="79078"/>
    <lineage>
        <taxon>Eukaryota</taxon>
        <taxon>Viridiplantae</taxon>
        <taxon>Streptophyta</taxon>
        <taxon>Embryophyta</taxon>
        <taxon>Tracheophyta</taxon>
        <taxon>Spermatophyta</taxon>
        <taxon>Magnoliopsida</taxon>
        <taxon>eudicotyledons</taxon>
        <taxon>Gunneridae</taxon>
        <taxon>Pentapetalae</taxon>
        <taxon>rosids</taxon>
        <taxon>fabids</taxon>
        <taxon>Fabales</taxon>
        <taxon>Fabaceae</taxon>
        <taxon>Papilionoideae</taxon>
        <taxon>50 kb inversion clade</taxon>
        <taxon>dalbergioids sensu lato</taxon>
        <taxon>Dalbergieae</taxon>
        <taxon>Pterocarpus clade</taxon>
        <taxon>Stylosanthes</taxon>
    </lineage>
</organism>
<dbReference type="NCBIfam" id="TIGR00055">
    <property type="entry name" value="uppS"/>
    <property type="match status" value="1"/>
</dbReference>
<protein>
    <recommendedName>
        <fullName evidence="2">Alkyl transferase</fullName>
        <ecNumber evidence="2">2.5.1.-</ecNumber>
    </recommendedName>
</protein>
<gene>
    <name evidence="4" type="ORF">PIB30_085136</name>
</gene>
<sequence length="202" mass="22129">MLSLRLPIPIENTLITPPPKSNNKNTYNFSLSSYSHSSYSRNQANRFLTITNVALHNNANSVGSGGSADTVPEPFPDELNAEPLPKHVAVIMDGNGRWAKMKNLMPSAGHQAGAEALRNIVKLCASWGIKVLTVFAFSTDNWVRPKVEVDFLMSLFEKTINSEIDIFQSSLCDPEMVGLCGEPQALGEEPKVSRAETSVRPE</sequence>
<proteinExistence type="inferred from homology"/>
<name>A0ABU6XQV1_9FABA</name>
<dbReference type="EMBL" id="JASCZI010212855">
    <property type="protein sequence ID" value="MED6200442.1"/>
    <property type="molecule type" value="Genomic_DNA"/>
</dbReference>
<dbReference type="Pfam" id="PF01255">
    <property type="entry name" value="Prenyltransf"/>
    <property type="match status" value="1"/>
</dbReference>
<evidence type="ECO:0000256" key="3">
    <source>
        <dbReference type="SAM" id="MobiDB-lite"/>
    </source>
</evidence>
<evidence type="ECO:0000313" key="4">
    <source>
        <dbReference type="EMBL" id="MED6200442.1"/>
    </source>
</evidence>
<keyword evidence="1 2" id="KW-0808">Transferase</keyword>
<dbReference type="Proteomes" id="UP001341840">
    <property type="component" value="Unassembled WGS sequence"/>
</dbReference>
<accession>A0ABU6XQV1</accession>
<dbReference type="EC" id="2.5.1.-" evidence="2"/>
<dbReference type="Gene3D" id="3.40.1180.10">
    <property type="entry name" value="Decaprenyl diphosphate synthase-like"/>
    <property type="match status" value="1"/>
</dbReference>
<keyword evidence="5" id="KW-1185">Reference proteome</keyword>
<comment type="similarity">
    <text evidence="2">Belongs to the UPP synthase family.</text>
</comment>